<dbReference type="InterPro" id="IPR011711">
    <property type="entry name" value="GntR_C"/>
</dbReference>
<dbReference type="PANTHER" id="PTHR43537:SF45">
    <property type="entry name" value="GNTR FAMILY REGULATORY PROTEIN"/>
    <property type="match status" value="1"/>
</dbReference>
<accession>A0ABU2MDA5</accession>
<dbReference type="InterPro" id="IPR036388">
    <property type="entry name" value="WH-like_DNA-bd_sf"/>
</dbReference>
<organism evidence="5 6">
    <name type="scientific">Nocardiopsis lambiniae</name>
    <dbReference type="NCBI Taxonomy" id="3075539"/>
    <lineage>
        <taxon>Bacteria</taxon>
        <taxon>Bacillati</taxon>
        <taxon>Actinomycetota</taxon>
        <taxon>Actinomycetes</taxon>
        <taxon>Streptosporangiales</taxon>
        <taxon>Nocardiopsidaceae</taxon>
        <taxon>Nocardiopsis</taxon>
    </lineage>
</organism>
<keyword evidence="6" id="KW-1185">Reference proteome</keyword>
<name>A0ABU2MDA5_9ACTN</name>
<dbReference type="Gene3D" id="1.10.10.10">
    <property type="entry name" value="Winged helix-like DNA-binding domain superfamily/Winged helix DNA-binding domain"/>
    <property type="match status" value="1"/>
</dbReference>
<sequence>MTATDDRIGRPTGRTRLLPPLPSQAERVAELLREAVIDGDHPPGRRLSEERLCEELGVSRNTLREAFRLLVRERLVVHQMHRGVFVSLPDSEDVRDLFNARRSLELPAVQRAVDPTAESVAVVGRAVDEGEAARDAGDWWGVGTANMHFHQALAGLAGSARIDEFMSRVLAETRLVFHVMDAPREFHAPYLDWNRRIHTLLVAGDNEGAAAELTTYLDTSEEQLVTAFVARETGGDRPAGTTP</sequence>
<comment type="caution">
    <text evidence="5">The sequence shown here is derived from an EMBL/GenBank/DDBJ whole genome shotgun (WGS) entry which is preliminary data.</text>
</comment>
<keyword evidence="1" id="KW-0805">Transcription regulation</keyword>
<dbReference type="SMART" id="SM00895">
    <property type="entry name" value="FCD"/>
    <property type="match status" value="1"/>
</dbReference>
<dbReference type="SMART" id="SM00345">
    <property type="entry name" value="HTH_GNTR"/>
    <property type="match status" value="1"/>
</dbReference>
<dbReference type="InterPro" id="IPR000524">
    <property type="entry name" value="Tscrpt_reg_HTH_GntR"/>
</dbReference>
<dbReference type="CDD" id="cd07377">
    <property type="entry name" value="WHTH_GntR"/>
    <property type="match status" value="1"/>
</dbReference>
<evidence type="ECO:0000256" key="3">
    <source>
        <dbReference type="ARBA" id="ARBA00023163"/>
    </source>
</evidence>
<dbReference type="EMBL" id="JAVREP010000014">
    <property type="protein sequence ID" value="MDT0330662.1"/>
    <property type="molecule type" value="Genomic_DNA"/>
</dbReference>
<dbReference type="Gene3D" id="1.20.120.530">
    <property type="entry name" value="GntR ligand-binding domain-like"/>
    <property type="match status" value="1"/>
</dbReference>
<evidence type="ECO:0000256" key="1">
    <source>
        <dbReference type="ARBA" id="ARBA00023015"/>
    </source>
</evidence>
<evidence type="ECO:0000256" key="2">
    <source>
        <dbReference type="ARBA" id="ARBA00023125"/>
    </source>
</evidence>
<dbReference type="RefSeq" id="WP_311513206.1">
    <property type="nucleotide sequence ID" value="NZ_JAVREP010000014.1"/>
</dbReference>
<gene>
    <name evidence="5" type="ORF">RM479_19780</name>
</gene>
<evidence type="ECO:0000259" key="4">
    <source>
        <dbReference type="PROSITE" id="PS50949"/>
    </source>
</evidence>
<dbReference type="SUPFAM" id="SSF48008">
    <property type="entry name" value="GntR ligand-binding domain-like"/>
    <property type="match status" value="1"/>
</dbReference>
<dbReference type="InterPro" id="IPR008920">
    <property type="entry name" value="TF_FadR/GntR_C"/>
</dbReference>
<dbReference type="PRINTS" id="PR00035">
    <property type="entry name" value="HTHGNTR"/>
</dbReference>
<dbReference type="PROSITE" id="PS50949">
    <property type="entry name" value="HTH_GNTR"/>
    <property type="match status" value="1"/>
</dbReference>
<reference evidence="6" key="1">
    <citation type="submission" date="2023-07" db="EMBL/GenBank/DDBJ databases">
        <title>30 novel species of actinomycetes from the DSMZ collection.</title>
        <authorList>
            <person name="Nouioui I."/>
        </authorList>
    </citation>
    <scope>NUCLEOTIDE SEQUENCE [LARGE SCALE GENOMIC DNA]</scope>
    <source>
        <strain evidence="6">DSM 44743</strain>
    </source>
</reference>
<feature type="domain" description="HTH gntR-type" evidence="4">
    <location>
        <begin position="22"/>
        <end position="89"/>
    </location>
</feature>
<dbReference type="Proteomes" id="UP001183390">
    <property type="component" value="Unassembled WGS sequence"/>
</dbReference>
<keyword evidence="3" id="KW-0804">Transcription</keyword>
<dbReference type="SUPFAM" id="SSF46785">
    <property type="entry name" value="Winged helix' DNA-binding domain"/>
    <property type="match status" value="1"/>
</dbReference>
<keyword evidence="2" id="KW-0238">DNA-binding</keyword>
<evidence type="ECO:0000313" key="6">
    <source>
        <dbReference type="Proteomes" id="UP001183390"/>
    </source>
</evidence>
<evidence type="ECO:0000313" key="5">
    <source>
        <dbReference type="EMBL" id="MDT0330662.1"/>
    </source>
</evidence>
<dbReference type="InterPro" id="IPR036390">
    <property type="entry name" value="WH_DNA-bd_sf"/>
</dbReference>
<dbReference type="Pfam" id="PF00392">
    <property type="entry name" value="GntR"/>
    <property type="match status" value="1"/>
</dbReference>
<protein>
    <submittedName>
        <fullName evidence="5">GntR family transcriptional regulator</fullName>
    </submittedName>
</protein>
<dbReference type="PANTHER" id="PTHR43537">
    <property type="entry name" value="TRANSCRIPTIONAL REGULATOR, GNTR FAMILY"/>
    <property type="match status" value="1"/>
</dbReference>
<dbReference type="Pfam" id="PF07729">
    <property type="entry name" value="FCD"/>
    <property type="match status" value="1"/>
</dbReference>
<proteinExistence type="predicted"/>